<name>A0AAV4FYZ6_9GAST</name>
<evidence type="ECO:0000313" key="3">
    <source>
        <dbReference type="Proteomes" id="UP000762676"/>
    </source>
</evidence>
<keyword evidence="1" id="KW-0732">Signal</keyword>
<gene>
    <name evidence="2" type="ORF">ElyMa_002265800</name>
</gene>
<evidence type="ECO:0000313" key="2">
    <source>
        <dbReference type="EMBL" id="GFR78567.1"/>
    </source>
</evidence>
<accession>A0AAV4FYZ6</accession>
<feature type="chain" id="PRO_5043708170" evidence="1">
    <location>
        <begin position="20"/>
        <end position="87"/>
    </location>
</feature>
<protein>
    <submittedName>
        <fullName evidence="2">Uncharacterized protein</fullName>
    </submittedName>
</protein>
<comment type="caution">
    <text evidence="2">The sequence shown here is derived from an EMBL/GenBank/DDBJ whole genome shotgun (WGS) entry which is preliminary data.</text>
</comment>
<sequence>MKTTFYLLLAIGALIAVYANISVSNCVEDYPGDQDGNPCDGARDRITEVRTGMVHCCFSGFMSKISRTEFNGDVSVNCTCTTGYHRL</sequence>
<keyword evidence="3" id="KW-1185">Reference proteome</keyword>
<proteinExistence type="predicted"/>
<dbReference type="Proteomes" id="UP000762676">
    <property type="component" value="Unassembled WGS sequence"/>
</dbReference>
<dbReference type="AlphaFoldDB" id="A0AAV4FYZ6"/>
<evidence type="ECO:0000256" key="1">
    <source>
        <dbReference type="SAM" id="SignalP"/>
    </source>
</evidence>
<reference evidence="2 3" key="1">
    <citation type="journal article" date="2021" name="Elife">
        <title>Chloroplast acquisition without the gene transfer in kleptoplastic sea slugs, Plakobranchus ocellatus.</title>
        <authorList>
            <person name="Maeda T."/>
            <person name="Takahashi S."/>
            <person name="Yoshida T."/>
            <person name="Shimamura S."/>
            <person name="Takaki Y."/>
            <person name="Nagai Y."/>
            <person name="Toyoda A."/>
            <person name="Suzuki Y."/>
            <person name="Arimoto A."/>
            <person name="Ishii H."/>
            <person name="Satoh N."/>
            <person name="Nishiyama T."/>
            <person name="Hasebe M."/>
            <person name="Maruyama T."/>
            <person name="Minagawa J."/>
            <person name="Obokata J."/>
            <person name="Shigenobu S."/>
        </authorList>
    </citation>
    <scope>NUCLEOTIDE SEQUENCE [LARGE SCALE GENOMIC DNA]</scope>
</reference>
<feature type="signal peptide" evidence="1">
    <location>
        <begin position="1"/>
        <end position="19"/>
    </location>
</feature>
<dbReference type="EMBL" id="BMAT01004702">
    <property type="protein sequence ID" value="GFR78567.1"/>
    <property type="molecule type" value="Genomic_DNA"/>
</dbReference>
<organism evidence="2 3">
    <name type="scientific">Elysia marginata</name>
    <dbReference type="NCBI Taxonomy" id="1093978"/>
    <lineage>
        <taxon>Eukaryota</taxon>
        <taxon>Metazoa</taxon>
        <taxon>Spiralia</taxon>
        <taxon>Lophotrochozoa</taxon>
        <taxon>Mollusca</taxon>
        <taxon>Gastropoda</taxon>
        <taxon>Heterobranchia</taxon>
        <taxon>Euthyneura</taxon>
        <taxon>Panpulmonata</taxon>
        <taxon>Sacoglossa</taxon>
        <taxon>Placobranchoidea</taxon>
        <taxon>Plakobranchidae</taxon>
        <taxon>Elysia</taxon>
    </lineage>
</organism>